<dbReference type="AlphaFoldDB" id="A0AB39USF9"/>
<organism evidence="1">
    <name type="scientific">Thermohahella caldifontis</name>
    <dbReference type="NCBI Taxonomy" id="3142973"/>
    <lineage>
        <taxon>Bacteria</taxon>
        <taxon>Pseudomonadati</taxon>
        <taxon>Pseudomonadota</taxon>
        <taxon>Gammaproteobacteria</taxon>
        <taxon>Oceanospirillales</taxon>
        <taxon>Hahellaceae</taxon>
        <taxon>Thermohahella</taxon>
    </lineage>
</organism>
<sequence length="439" mass="48192">MGSRGIGVVIWLVSLSAGSLAAPWVPLDDVRARLAWDALPGETRLHSVWPLSWGRVEDALAQAPTAARGLEQAYLGYELDRVRRQPATSESGFRLANGRAPLSDAAWQEQPENSAVARADALSGNWSLTLSLSHERASLLDDTRWSVRDTQLSWLDGNWMVGAGWVPRHWGASWTTPLGLSENGSDFPAAWVERYRSIPSAGIWRFLGPWHVILFVGQLEDGRAVSHTKVLGARFTFKPLPWFEAGLYRIAQWGGEGRPQTMSSLVDLALGRDNVGSDGIDRNNEPGNQVGGLDLTLSGPGQTRLTLQVQGEDEANGLPSHVVRLAELSKGLDTELGLLQAVLSWADTRTQGGPSGILYNITYNHSIYTSGLRYRARALGSVLDNDARSVALRLYLWQQDSTLWGVRLQRYRLNEDGTLRASAPGGIYRQSWLAGRPVL</sequence>
<accession>A0AB39USF9</accession>
<reference evidence="1" key="1">
    <citation type="submission" date="2024-05" db="EMBL/GenBank/DDBJ databases">
        <title>Genome sequencing of novel strain.</title>
        <authorList>
            <person name="Ganbat D."/>
            <person name="Ganbat S."/>
            <person name="Lee S.-J."/>
        </authorList>
    </citation>
    <scope>NUCLEOTIDE SEQUENCE</scope>
    <source>
        <strain evidence="1">SMD15-11</strain>
    </source>
</reference>
<dbReference type="KEGG" id="tcd:AAIA72_09155"/>
<dbReference type="EMBL" id="CP154858">
    <property type="protein sequence ID" value="XDT70979.1"/>
    <property type="molecule type" value="Genomic_DNA"/>
</dbReference>
<dbReference type="InterPro" id="IPR026950">
    <property type="entry name" value="Caps_assemb_Wzi"/>
</dbReference>
<name>A0AB39USF9_9GAMM</name>
<gene>
    <name evidence="1" type="ORF">AAIA72_09155</name>
</gene>
<dbReference type="Pfam" id="PF14052">
    <property type="entry name" value="Caps_assemb_Wzi"/>
    <property type="match status" value="1"/>
</dbReference>
<dbReference type="Gene3D" id="2.40.160.130">
    <property type="entry name" value="Capsule assembly protein Wzi"/>
    <property type="match status" value="1"/>
</dbReference>
<proteinExistence type="predicted"/>
<dbReference type="InterPro" id="IPR038636">
    <property type="entry name" value="Wzi_sf"/>
</dbReference>
<evidence type="ECO:0000313" key="1">
    <source>
        <dbReference type="EMBL" id="XDT70979.1"/>
    </source>
</evidence>
<protein>
    <submittedName>
        <fullName evidence="1">Capsule assembly Wzi family protein</fullName>
    </submittedName>
</protein>
<dbReference type="RefSeq" id="WP_369600020.1">
    <property type="nucleotide sequence ID" value="NZ_CP154858.1"/>
</dbReference>